<organism evidence="2">
    <name type="scientific">termite gut metagenome</name>
    <dbReference type="NCBI Taxonomy" id="433724"/>
    <lineage>
        <taxon>unclassified sequences</taxon>
        <taxon>metagenomes</taxon>
        <taxon>organismal metagenomes</taxon>
    </lineage>
</organism>
<feature type="non-terminal residue" evidence="2">
    <location>
        <position position="534"/>
    </location>
</feature>
<sequence>ADVLADVLATDDAFIEAIIAQIGEVNPDLVTLEAKINALITGVTYYNSVDGTDLNLEFNTVPSLVDNTFGGDREGAISFAVSKTGEGVATDVVRVRISPASATLTKEDIFLIDNPGSKDINKYVTVKGVSPFKEQYSTPIARADAKGGVYDITFTSGDNYEAKAFDKLTQTSNNSRYVNFAIAVGNADRYVTTGFNTNVSAVKEPNTVYNDLSFTINGNSDYIVGSLQNRYGANNSVKEKVWATKTDKNNVSPDSNTRDATAAEDDRHGSGQKVVPDNIGAGVTVILNPSPLAYYIDFDTNGATAAELESWKKADIEGLNQVYGGGATATITVNDPALEGKTVGYRVYAVNYNGTLVDPDGRAFYASYSGETLKGSSLDFVYTVTTSTKAELAAIAPTVGVSAQYKVTSTKVAITYPEGLDPSKVSTAELKIGDLGYGYKDVLRYASESGAPVYSWADTKYLALNDIDLKGLNDEGEAYNGTLLLQDASGHTLATYDVTLTKVLPNKFPVDGLKLHDDVIKVDKKLTEDAADDA</sequence>
<feature type="region of interest" description="Disordered" evidence="1">
    <location>
        <begin position="245"/>
        <end position="273"/>
    </location>
</feature>
<protein>
    <submittedName>
        <fullName evidence="2">Uncharacterized protein</fullName>
    </submittedName>
</protein>
<gene>
    <name evidence="2" type="ORF">EZS27_033954</name>
</gene>
<accession>A0A5J4Q1R7</accession>
<reference evidence="2" key="1">
    <citation type="submission" date="2019-03" db="EMBL/GenBank/DDBJ databases">
        <title>Single cell metagenomics reveals metabolic interactions within the superorganism composed of flagellate Streblomastix strix and complex community of Bacteroidetes bacteria on its surface.</title>
        <authorList>
            <person name="Treitli S.C."/>
            <person name="Kolisko M."/>
            <person name="Husnik F."/>
            <person name="Keeling P."/>
            <person name="Hampl V."/>
        </authorList>
    </citation>
    <scope>NUCLEOTIDE SEQUENCE</scope>
    <source>
        <strain evidence="2">STM</strain>
    </source>
</reference>
<evidence type="ECO:0000256" key="1">
    <source>
        <dbReference type="SAM" id="MobiDB-lite"/>
    </source>
</evidence>
<proteinExistence type="predicted"/>
<dbReference type="AlphaFoldDB" id="A0A5J4Q1R7"/>
<name>A0A5J4Q1R7_9ZZZZ</name>
<dbReference type="EMBL" id="SNRY01005184">
    <property type="protein sequence ID" value="KAA6315617.1"/>
    <property type="molecule type" value="Genomic_DNA"/>
</dbReference>
<evidence type="ECO:0000313" key="2">
    <source>
        <dbReference type="EMBL" id="KAA6315617.1"/>
    </source>
</evidence>
<comment type="caution">
    <text evidence="2">The sequence shown here is derived from an EMBL/GenBank/DDBJ whole genome shotgun (WGS) entry which is preliminary data.</text>
</comment>
<feature type="non-terminal residue" evidence="2">
    <location>
        <position position="1"/>
    </location>
</feature>
<feature type="compositionally biased region" description="Polar residues" evidence="1">
    <location>
        <begin position="249"/>
        <end position="259"/>
    </location>
</feature>